<comment type="similarity">
    <text evidence="3">Belongs to the peptidase C19 family.</text>
</comment>
<reference evidence="18" key="1">
    <citation type="submission" date="2022-12" db="EMBL/GenBank/DDBJ databases">
        <title>Chromosome-level genome assembly of the bean flower thrips Megalurothrips usitatus.</title>
        <authorList>
            <person name="Ma L."/>
            <person name="Liu Q."/>
            <person name="Li H."/>
            <person name="Cai W."/>
        </authorList>
    </citation>
    <scope>NUCLEOTIDE SEQUENCE</scope>
    <source>
        <strain evidence="18">Cailab_2022a</strain>
    </source>
</reference>
<evidence type="ECO:0000256" key="10">
    <source>
        <dbReference type="ARBA" id="ARBA00041300"/>
    </source>
</evidence>
<name>A0AAV7XWP8_9NEOP</name>
<evidence type="ECO:0000313" key="18">
    <source>
        <dbReference type="EMBL" id="KAJ1529721.1"/>
    </source>
</evidence>
<dbReference type="Proteomes" id="UP001075354">
    <property type="component" value="Chromosome 3"/>
</dbReference>
<evidence type="ECO:0000256" key="15">
    <source>
        <dbReference type="SAM" id="MobiDB-lite"/>
    </source>
</evidence>
<keyword evidence="14" id="KW-0862">Zinc</keyword>
<protein>
    <recommendedName>
        <fullName evidence="9">Ubiquitin carboxyl-terminal hydrolase 36</fullName>
        <ecNumber evidence="4">3.4.19.12</ecNumber>
    </recommendedName>
    <alternativeName>
        <fullName evidence="12">Deubiquitinating enzyme 36</fullName>
    </alternativeName>
    <alternativeName>
        <fullName evidence="11">Protein scrawny</fullName>
    </alternativeName>
    <alternativeName>
        <fullName evidence="10">Ubiquitin thioesterase 36</fullName>
    </alternativeName>
    <alternativeName>
        <fullName evidence="13">Ubiquitin-specific-processing protease 36</fullName>
    </alternativeName>
</protein>
<dbReference type="PROSITE" id="PS00028">
    <property type="entry name" value="ZINC_FINGER_C2H2_1"/>
    <property type="match status" value="1"/>
</dbReference>
<dbReference type="Pfam" id="PF00443">
    <property type="entry name" value="UCH"/>
    <property type="match status" value="1"/>
</dbReference>
<dbReference type="GO" id="GO:0005730">
    <property type="term" value="C:nucleolus"/>
    <property type="evidence" value="ECO:0007669"/>
    <property type="project" value="UniProtKB-SubCell"/>
</dbReference>
<keyword evidence="8" id="KW-0788">Thiol protease</keyword>
<dbReference type="PANTHER" id="PTHR24006:SF758">
    <property type="entry name" value="UBIQUITIN CARBOXYL-TERMINAL HYDROLASE 36"/>
    <property type="match status" value="1"/>
</dbReference>
<evidence type="ECO:0000256" key="11">
    <source>
        <dbReference type="ARBA" id="ARBA00042154"/>
    </source>
</evidence>
<evidence type="ECO:0000256" key="13">
    <source>
        <dbReference type="ARBA" id="ARBA00043009"/>
    </source>
</evidence>
<evidence type="ECO:0000256" key="12">
    <source>
        <dbReference type="ARBA" id="ARBA00042420"/>
    </source>
</evidence>
<evidence type="ECO:0000259" key="17">
    <source>
        <dbReference type="PROSITE" id="PS50235"/>
    </source>
</evidence>
<dbReference type="GO" id="GO:0004843">
    <property type="term" value="F:cysteine-type deubiquitinase activity"/>
    <property type="evidence" value="ECO:0007669"/>
    <property type="project" value="UniProtKB-EC"/>
</dbReference>
<feature type="domain" description="USP" evidence="17">
    <location>
        <begin position="17"/>
        <end position="324"/>
    </location>
</feature>
<keyword evidence="14" id="KW-0479">Metal-binding</keyword>
<dbReference type="PROSITE" id="PS50157">
    <property type="entry name" value="ZINC_FINGER_C2H2_2"/>
    <property type="match status" value="1"/>
</dbReference>
<keyword evidence="5" id="KW-0645">Protease</keyword>
<dbReference type="PANTHER" id="PTHR24006">
    <property type="entry name" value="UBIQUITIN CARBOXYL-TERMINAL HYDROLASE"/>
    <property type="match status" value="1"/>
</dbReference>
<feature type="domain" description="C2H2-type" evidence="16">
    <location>
        <begin position="517"/>
        <end position="546"/>
    </location>
</feature>
<gene>
    <name evidence="18" type="ORF">ONE63_006474</name>
</gene>
<organism evidence="18 19">
    <name type="scientific">Megalurothrips usitatus</name>
    <name type="common">bean blossom thrips</name>
    <dbReference type="NCBI Taxonomy" id="439358"/>
    <lineage>
        <taxon>Eukaryota</taxon>
        <taxon>Metazoa</taxon>
        <taxon>Ecdysozoa</taxon>
        <taxon>Arthropoda</taxon>
        <taxon>Hexapoda</taxon>
        <taxon>Insecta</taxon>
        <taxon>Pterygota</taxon>
        <taxon>Neoptera</taxon>
        <taxon>Paraneoptera</taxon>
        <taxon>Thysanoptera</taxon>
        <taxon>Terebrantia</taxon>
        <taxon>Thripoidea</taxon>
        <taxon>Thripidae</taxon>
        <taxon>Megalurothrips</taxon>
    </lineage>
</organism>
<dbReference type="InterPro" id="IPR038765">
    <property type="entry name" value="Papain-like_cys_pep_sf"/>
</dbReference>
<dbReference type="InterPro" id="IPR013087">
    <property type="entry name" value="Znf_C2H2_type"/>
</dbReference>
<keyword evidence="7" id="KW-0378">Hydrolase</keyword>
<dbReference type="CDD" id="cd02257">
    <property type="entry name" value="Peptidase_C19"/>
    <property type="match status" value="1"/>
</dbReference>
<comment type="catalytic activity">
    <reaction evidence="1">
        <text>Thiol-dependent hydrolysis of ester, thioester, amide, peptide and isopeptide bonds formed by the C-terminal Gly of ubiquitin (a 76-residue protein attached to proteins as an intracellular targeting signal).</text>
        <dbReference type="EC" id="3.4.19.12"/>
    </reaction>
</comment>
<evidence type="ECO:0000256" key="14">
    <source>
        <dbReference type="PROSITE-ProRule" id="PRU00042"/>
    </source>
</evidence>
<evidence type="ECO:0000256" key="3">
    <source>
        <dbReference type="ARBA" id="ARBA00009085"/>
    </source>
</evidence>
<sequence>MAGVAAAAVVPRDDRLVGFRNPSGNTCFLNAALQVLLSSERVVAALEMHAAQGCGLLGRCVACALRRDYRETVRTSATSTLPAATLRLLPRLMPCMEPGSQQDSQQFLQSLLGELNRDLGRLGFRQGEEQFTTQCLKCGQACVARAQKIWGVSVKLLPSLAEAVEAFFGADELSGSEMPQCYRCGRATPAARTGRLVVAPELLIVQLARFQFSREEGRSVRCDDEPTISADLDVSAFRRPGDDADPELPENKLRLLGIVMHRGRTVDSGHYVSAVPVLPPGSGVIGVPADLLEWHLFNDSTASTGILFEHGWLKDVYYAVYESCAPGPVFRGPFVNPVRREPAPQTRGPIDNIRRGPAPHTGSPVDPVPTLTALPPEVLARRRVRELALACPPAAPPSPPSFLTPPARTAPSVVTPPLWAARSYPCRTGAGGRGDPASAYYRPHPDPGAVLDASDEESETRLPLPADLHDWPPALPLHRCPEPGCRTEWRSAAAAERHWLRGHASRWSRDLPDRRPHACPHRGCRRPFVSADHLHRHLGKHARADDRWASRQHGARPPHECRICKEQFEDCRGLRRHAKAFGDRRAYGQCSKCERRHARRLQRNDWELRLRPWEAAREALLSQPSEDPGGADQSEAVPLPVRWAVVS</sequence>
<dbReference type="AlphaFoldDB" id="A0AAV7XWP8"/>
<dbReference type="PROSITE" id="PS50235">
    <property type="entry name" value="USP_3"/>
    <property type="match status" value="1"/>
</dbReference>
<evidence type="ECO:0000256" key="4">
    <source>
        <dbReference type="ARBA" id="ARBA00012759"/>
    </source>
</evidence>
<dbReference type="InterPro" id="IPR050164">
    <property type="entry name" value="Peptidase_C19"/>
</dbReference>
<dbReference type="GO" id="GO:0005829">
    <property type="term" value="C:cytosol"/>
    <property type="evidence" value="ECO:0007669"/>
    <property type="project" value="TreeGrafter"/>
</dbReference>
<dbReference type="GO" id="GO:0016579">
    <property type="term" value="P:protein deubiquitination"/>
    <property type="evidence" value="ECO:0007669"/>
    <property type="project" value="InterPro"/>
</dbReference>
<dbReference type="InterPro" id="IPR028889">
    <property type="entry name" value="USP"/>
</dbReference>
<evidence type="ECO:0000256" key="2">
    <source>
        <dbReference type="ARBA" id="ARBA00004604"/>
    </source>
</evidence>
<dbReference type="SMART" id="SM00355">
    <property type="entry name" value="ZnF_C2H2"/>
    <property type="match status" value="3"/>
</dbReference>
<evidence type="ECO:0000256" key="8">
    <source>
        <dbReference type="ARBA" id="ARBA00022807"/>
    </source>
</evidence>
<keyword evidence="19" id="KW-1185">Reference proteome</keyword>
<evidence type="ECO:0000256" key="7">
    <source>
        <dbReference type="ARBA" id="ARBA00022801"/>
    </source>
</evidence>
<dbReference type="GO" id="GO:0008270">
    <property type="term" value="F:zinc ion binding"/>
    <property type="evidence" value="ECO:0007669"/>
    <property type="project" value="UniProtKB-KW"/>
</dbReference>
<accession>A0AAV7XWP8</accession>
<comment type="caution">
    <text evidence="18">The sequence shown here is derived from an EMBL/GenBank/DDBJ whole genome shotgun (WGS) entry which is preliminary data.</text>
</comment>
<feature type="region of interest" description="Disordered" evidence="15">
    <location>
        <begin position="619"/>
        <end position="647"/>
    </location>
</feature>
<dbReference type="SUPFAM" id="SSF54001">
    <property type="entry name" value="Cysteine proteinases"/>
    <property type="match status" value="1"/>
</dbReference>
<evidence type="ECO:0000256" key="5">
    <source>
        <dbReference type="ARBA" id="ARBA00022670"/>
    </source>
</evidence>
<evidence type="ECO:0000313" key="19">
    <source>
        <dbReference type="Proteomes" id="UP001075354"/>
    </source>
</evidence>
<dbReference type="InterPro" id="IPR001394">
    <property type="entry name" value="Peptidase_C19_UCH"/>
</dbReference>
<dbReference type="Gene3D" id="3.90.70.10">
    <property type="entry name" value="Cysteine proteinases"/>
    <property type="match status" value="1"/>
</dbReference>
<evidence type="ECO:0000259" key="16">
    <source>
        <dbReference type="PROSITE" id="PS50157"/>
    </source>
</evidence>
<dbReference type="EC" id="3.4.19.12" evidence="4"/>
<comment type="subcellular location">
    <subcellularLocation>
        <location evidence="2">Nucleus</location>
        <location evidence="2">Nucleolus</location>
    </subcellularLocation>
</comment>
<proteinExistence type="inferred from homology"/>
<evidence type="ECO:0000256" key="6">
    <source>
        <dbReference type="ARBA" id="ARBA00022786"/>
    </source>
</evidence>
<evidence type="ECO:0000256" key="1">
    <source>
        <dbReference type="ARBA" id="ARBA00000707"/>
    </source>
</evidence>
<dbReference type="Gene3D" id="3.30.160.60">
    <property type="entry name" value="Classic Zinc Finger"/>
    <property type="match status" value="1"/>
</dbReference>
<feature type="region of interest" description="Disordered" evidence="15">
    <location>
        <begin position="340"/>
        <end position="371"/>
    </location>
</feature>
<dbReference type="EMBL" id="JAPTSV010000003">
    <property type="protein sequence ID" value="KAJ1529721.1"/>
    <property type="molecule type" value="Genomic_DNA"/>
</dbReference>
<keyword evidence="6" id="KW-0833">Ubl conjugation pathway</keyword>
<keyword evidence="14" id="KW-0863">Zinc-finger</keyword>
<evidence type="ECO:0000256" key="9">
    <source>
        <dbReference type="ARBA" id="ARBA00039432"/>
    </source>
</evidence>
<dbReference type="GO" id="GO:0006508">
    <property type="term" value="P:proteolysis"/>
    <property type="evidence" value="ECO:0007669"/>
    <property type="project" value="UniProtKB-KW"/>
</dbReference>